<gene>
    <name evidence="1" type="ORF">CYMTET_14345</name>
</gene>
<protein>
    <submittedName>
        <fullName evidence="1">Uncharacterized protein</fullName>
    </submittedName>
</protein>
<evidence type="ECO:0000313" key="2">
    <source>
        <dbReference type="Proteomes" id="UP001190700"/>
    </source>
</evidence>
<reference evidence="1 2" key="1">
    <citation type="journal article" date="2015" name="Genome Biol. Evol.">
        <title>Comparative Genomics of a Bacterivorous Green Alga Reveals Evolutionary Causalities and Consequences of Phago-Mixotrophic Mode of Nutrition.</title>
        <authorList>
            <person name="Burns J.A."/>
            <person name="Paasch A."/>
            <person name="Narechania A."/>
            <person name="Kim E."/>
        </authorList>
    </citation>
    <scope>NUCLEOTIDE SEQUENCE [LARGE SCALE GENOMIC DNA]</scope>
    <source>
        <strain evidence="1 2">PLY_AMNH</strain>
    </source>
</reference>
<dbReference type="Proteomes" id="UP001190700">
    <property type="component" value="Unassembled WGS sequence"/>
</dbReference>
<organism evidence="1 2">
    <name type="scientific">Cymbomonas tetramitiformis</name>
    <dbReference type="NCBI Taxonomy" id="36881"/>
    <lineage>
        <taxon>Eukaryota</taxon>
        <taxon>Viridiplantae</taxon>
        <taxon>Chlorophyta</taxon>
        <taxon>Pyramimonadophyceae</taxon>
        <taxon>Pyramimonadales</taxon>
        <taxon>Pyramimonadaceae</taxon>
        <taxon>Cymbomonas</taxon>
    </lineage>
</organism>
<proteinExistence type="predicted"/>
<name>A0AAE0GGI6_9CHLO</name>
<dbReference type="EMBL" id="LGRX02005988">
    <property type="protein sequence ID" value="KAK3277659.1"/>
    <property type="molecule type" value="Genomic_DNA"/>
</dbReference>
<dbReference type="AlphaFoldDB" id="A0AAE0GGI6"/>
<comment type="caution">
    <text evidence="1">The sequence shown here is derived from an EMBL/GenBank/DDBJ whole genome shotgun (WGS) entry which is preliminary data.</text>
</comment>
<evidence type="ECO:0000313" key="1">
    <source>
        <dbReference type="EMBL" id="KAK3277659.1"/>
    </source>
</evidence>
<keyword evidence="2" id="KW-1185">Reference proteome</keyword>
<sequence>MREYCIKLERRQLLANVLPRRTSGGLIAKRTRPLYQKLDAFVEQVVWRLSSSVKIDLKSVKTLEEGVIKLGNWLMKESEKSVNKPGSGLRK</sequence>
<accession>A0AAE0GGI6</accession>